<name>A0A0F9HH07_9ZZZZ</name>
<sequence>ELRGRDIYTFEEIFNAFLKFGNSFLICPTFMVKRDVFEIVGLFRENTFNTAADGEMWLRIGEKYPVGILDERLIKRRIGRAQETYKYRRLRIERHDFFSVMDYYLRTMASSNLVITNSIVQCYEFQKTWDDILCATNLLMQGKQSEARKSLRGLFSGKTFITGFKNLRGIGKLFIGIVLYIGINTGSSRRFGAILQRIQYKLTGNL</sequence>
<accession>A0A0F9HH07</accession>
<evidence type="ECO:0000313" key="1">
    <source>
        <dbReference type="EMBL" id="KKM02452.1"/>
    </source>
</evidence>
<organism evidence="1">
    <name type="scientific">marine sediment metagenome</name>
    <dbReference type="NCBI Taxonomy" id="412755"/>
    <lineage>
        <taxon>unclassified sequences</taxon>
        <taxon>metagenomes</taxon>
        <taxon>ecological metagenomes</taxon>
    </lineage>
</organism>
<dbReference type="EMBL" id="LAZR01016926">
    <property type="protein sequence ID" value="KKM02452.1"/>
    <property type="molecule type" value="Genomic_DNA"/>
</dbReference>
<proteinExistence type="predicted"/>
<evidence type="ECO:0008006" key="2">
    <source>
        <dbReference type="Google" id="ProtNLM"/>
    </source>
</evidence>
<dbReference type="SUPFAM" id="SSF53448">
    <property type="entry name" value="Nucleotide-diphospho-sugar transferases"/>
    <property type="match status" value="1"/>
</dbReference>
<dbReference type="AlphaFoldDB" id="A0A0F9HH07"/>
<gene>
    <name evidence="1" type="ORF">LCGC14_1784250</name>
</gene>
<protein>
    <recommendedName>
        <fullName evidence="2">Glycosyltransferase 2-like domain-containing protein</fullName>
    </recommendedName>
</protein>
<dbReference type="Gene3D" id="3.90.550.10">
    <property type="entry name" value="Spore Coat Polysaccharide Biosynthesis Protein SpsA, Chain A"/>
    <property type="match status" value="1"/>
</dbReference>
<feature type="non-terminal residue" evidence="1">
    <location>
        <position position="1"/>
    </location>
</feature>
<dbReference type="InterPro" id="IPR029044">
    <property type="entry name" value="Nucleotide-diphossugar_trans"/>
</dbReference>
<reference evidence="1" key="1">
    <citation type="journal article" date="2015" name="Nature">
        <title>Complex archaea that bridge the gap between prokaryotes and eukaryotes.</title>
        <authorList>
            <person name="Spang A."/>
            <person name="Saw J.H."/>
            <person name="Jorgensen S.L."/>
            <person name="Zaremba-Niedzwiedzka K."/>
            <person name="Martijn J."/>
            <person name="Lind A.E."/>
            <person name="van Eijk R."/>
            <person name="Schleper C."/>
            <person name="Guy L."/>
            <person name="Ettema T.J."/>
        </authorList>
    </citation>
    <scope>NUCLEOTIDE SEQUENCE</scope>
</reference>
<comment type="caution">
    <text evidence="1">The sequence shown here is derived from an EMBL/GenBank/DDBJ whole genome shotgun (WGS) entry which is preliminary data.</text>
</comment>